<gene>
    <name evidence="4" type="ORF">SmJEL517_g02489</name>
</gene>
<dbReference type="Pfam" id="PF00018">
    <property type="entry name" value="SH3_1"/>
    <property type="match status" value="1"/>
</dbReference>
<dbReference type="AlphaFoldDB" id="A0A507CBY7"/>
<organism evidence="4 5">
    <name type="scientific">Synchytrium microbalum</name>
    <dbReference type="NCBI Taxonomy" id="1806994"/>
    <lineage>
        <taxon>Eukaryota</taxon>
        <taxon>Fungi</taxon>
        <taxon>Fungi incertae sedis</taxon>
        <taxon>Chytridiomycota</taxon>
        <taxon>Chytridiomycota incertae sedis</taxon>
        <taxon>Chytridiomycetes</taxon>
        <taxon>Synchytriales</taxon>
        <taxon>Synchytriaceae</taxon>
        <taxon>Synchytrium</taxon>
    </lineage>
</organism>
<dbReference type="PRINTS" id="PR00499">
    <property type="entry name" value="P67PHOX"/>
</dbReference>
<dbReference type="InterPro" id="IPR001452">
    <property type="entry name" value="SH3_domain"/>
</dbReference>
<sequence length="163" mass="16702">MGWIANTAFDVLMQRLQLERSDPKGAAAIVEIAPHAVGPTPYLPPTPNSLQPIMGRALGGGGGPMAIGAPGGSVGGAGGQRMIGGPTAGRAVPPPPSMAGGANQYVAIADFATGEPGDLDVRAGDIIIDVEEVDENWYRGRIGQTVGIFPKTYAQRSGAPRRF</sequence>
<proteinExistence type="predicted"/>
<dbReference type="PROSITE" id="PS50002">
    <property type="entry name" value="SH3"/>
    <property type="match status" value="1"/>
</dbReference>
<dbReference type="InterPro" id="IPR036028">
    <property type="entry name" value="SH3-like_dom_sf"/>
</dbReference>
<dbReference type="OrthoDB" id="10255964at2759"/>
<comment type="caution">
    <text evidence="4">The sequence shown here is derived from an EMBL/GenBank/DDBJ whole genome shotgun (WGS) entry which is preliminary data.</text>
</comment>
<dbReference type="STRING" id="1806994.A0A507CBY7"/>
<evidence type="ECO:0000256" key="2">
    <source>
        <dbReference type="PROSITE-ProRule" id="PRU00192"/>
    </source>
</evidence>
<dbReference type="InterPro" id="IPR050670">
    <property type="entry name" value="STAM"/>
</dbReference>
<dbReference type="SUPFAM" id="SSF50044">
    <property type="entry name" value="SH3-domain"/>
    <property type="match status" value="1"/>
</dbReference>
<reference evidence="4 5" key="1">
    <citation type="journal article" date="2019" name="Sci. Rep.">
        <title>Comparative genomics of chytrid fungi reveal insights into the obligate biotrophic and pathogenic lifestyle of Synchytrium endobioticum.</title>
        <authorList>
            <person name="van de Vossenberg B.T.L.H."/>
            <person name="Warris S."/>
            <person name="Nguyen H.D.T."/>
            <person name="van Gent-Pelzer M.P.E."/>
            <person name="Joly D.L."/>
            <person name="van de Geest H.C."/>
            <person name="Bonants P.J.M."/>
            <person name="Smith D.S."/>
            <person name="Levesque C.A."/>
            <person name="van der Lee T.A.J."/>
        </authorList>
    </citation>
    <scope>NUCLEOTIDE SEQUENCE [LARGE SCALE GENOMIC DNA]</scope>
    <source>
        <strain evidence="4 5">JEL517</strain>
    </source>
</reference>
<dbReference type="SMART" id="SM00326">
    <property type="entry name" value="SH3"/>
    <property type="match status" value="1"/>
</dbReference>
<dbReference type="PANTHER" id="PTHR45929">
    <property type="entry name" value="JAK PATHWAY SIGNAL TRANSDUCTION ADAPTOR MOLECULE"/>
    <property type="match status" value="1"/>
</dbReference>
<evidence type="ECO:0000313" key="5">
    <source>
        <dbReference type="Proteomes" id="UP000319731"/>
    </source>
</evidence>
<dbReference type="RefSeq" id="XP_031025660.1">
    <property type="nucleotide sequence ID" value="XM_031168417.1"/>
</dbReference>
<dbReference type="Proteomes" id="UP000319731">
    <property type="component" value="Unassembled WGS sequence"/>
</dbReference>
<dbReference type="PANTHER" id="PTHR45929:SF7">
    <property type="entry name" value="LAS SEVENTEEN-BINDING PROTEIN 1"/>
    <property type="match status" value="1"/>
</dbReference>
<name>A0A507CBY7_9FUNG</name>
<accession>A0A507CBY7</accession>
<evidence type="ECO:0000313" key="4">
    <source>
        <dbReference type="EMBL" id="TPX35075.1"/>
    </source>
</evidence>
<evidence type="ECO:0000256" key="1">
    <source>
        <dbReference type="ARBA" id="ARBA00022443"/>
    </source>
</evidence>
<evidence type="ECO:0000259" key="3">
    <source>
        <dbReference type="PROSITE" id="PS50002"/>
    </source>
</evidence>
<keyword evidence="5" id="KW-1185">Reference proteome</keyword>
<keyword evidence="1 2" id="KW-0728">SH3 domain</keyword>
<dbReference type="Gene3D" id="2.30.30.40">
    <property type="entry name" value="SH3 Domains"/>
    <property type="match status" value="1"/>
</dbReference>
<protein>
    <recommendedName>
        <fullName evidence="3">SH3 domain-containing protein</fullName>
    </recommendedName>
</protein>
<dbReference type="EMBL" id="QEAO01000010">
    <property type="protein sequence ID" value="TPX35075.1"/>
    <property type="molecule type" value="Genomic_DNA"/>
</dbReference>
<dbReference type="GeneID" id="42003714"/>
<feature type="domain" description="SH3" evidence="3">
    <location>
        <begin position="100"/>
        <end position="159"/>
    </location>
</feature>